<keyword evidence="3" id="KW-1185">Reference proteome</keyword>
<gene>
    <name evidence="2" type="ORF">BaRGS_00024904</name>
</gene>
<feature type="compositionally biased region" description="Polar residues" evidence="1">
    <location>
        <begin position="18"/>
        <end position="33"/>
    </location>
</feature>
<dbReference type="AlphaFoldDB" id="A0ABD0KA43"/>
<dbReference type="EMBL" id="JACVVK020000219">
    <property type="protein sequence ID" value="KAK7483887.1"/>
    <property type="molecule type" value="Genomic_DNA"/>
</dbReference>
<proteinExistence type="predicted"/>
<name>A0ABD0KA43_9CAEN</name>
<sequence length="77" mass="8163">MRSQGHIGSRPRGRSPADRSSGTVNSRQGSQDKLTVRLPLLRVGLVAVLPNRPCHEPAIARVAMGVNGSVKVGVWPA</sequence>
<dbReference type="Proteomes" id="UP001519460">
    <property type="component" value="Unassembled WGS sequence"/>
</dbReference>
<evidence type="ECO:0000256" key="1">
    <source>
        <dbReference type="SAM" id="MobiDB-lite"/>
    </source>
</evidence>
<reference evidence="2 3" key="1">
    <citation type="journal article" date="2023" name="Sci. Data">
        <title>Genome assembly of the Korean intertidal mud-creeper Batillaria attramentaria.</title>
        <authorList>
            <person name="Patra A.K."/>
            <person name="Ho P.T."/>
            <person name="Jun S."/>
            <person name="Lee S.J."/>
            <person name="Kim Y."/>
            <person name="Won Y.J."/>
        </authorList>
    </citation>
    <scope>NUCLEOTIDE SEQUENCE [LARGE SCALE GENOMIC DNA]</scope>
    <source>
        <strain evidence="2">Wonlab-2016</strain>
    </source>
</reference>
<feature type="region of interest" description="Disordered" evidence="1">
    <location>
        <begin position="1"/>
        <end position="33"/>
    </location>
</feature>
<evidence type="ECO:0000313" key="2">
    <source>
        <dbReference type="EMBL" id="KAK7483887.1"/>
    </source>
</evidence>
<protein>
    <submittedName>
        <fullName evidence="2">Uncharacterized protein</fullName>
    </submittedName>
</protein>
<evidence type="ECO:0000313" key="3">
    <source>
        <dbReference type="Proteomes" id="UP001519460"/>
    </source>
</evidence>
<accession>A0ABD0KA43</accession>
<comment type="caution">
    <text evidence="2">The sequence shown here is derived from an EMBL/GenBank/DDBJ whole genome shotgun (WGS) entry which is preliminary data.</text>
</comment>
<organism evidence="2 3">
    <name type="scientific">Batillaria attramentaria</name>
    <dbReference type="NCBI Taxonomy" id="370345"/>
    <lineage>
        <taxon>Eukaryota</taxon>
        <taxon>Metazoa</taxon>
        <taxon>Spiralia</taxon>
        <taxon>Lophotrochozoa</taxon>
        <taxon>Mollusca</taxon>
        <taxon>Gastropoda</taxon>
        <taxon>Caenogastropoda</taxon>
        <taxon>Sorbeoconcha</taxon>
        <taxon>Cerithioidea</taxon>
        <taxon>Batillariidae</taxon>
        <taxon>Batillaria</taxon>
    </lineage>
</organism>